<evidence type="ECO:0000313" key="1">
    <source>
        <dbReference type="EnsemblMetazoa" id="GPPI017021-PA"/>
    </source>
</evidence>
<accession>A0A1B0B2S3</accession>
<reference evidence="1" key="2">
    <citation type="submission" date="2020-05" db="UniProtKB">
        <authorList>
            <consortium name="EnsemblMetazoa"/>
        </authorList>
    </citation>
    <scope>IDENTIFICATION</scope>
    <source>
        <strain evidence="1">IAEA</strain>
    </source>
</reference>
<dbReference type="EnsemblMetazoa" id="GPPI017021-RA">
    <property type="protein sequence ID" value="GPPI017021-PA"/>
    <property type="gene ID" value="GPPI017021"/>
</dbReference>
<dbReference type="EMBL" id="JXJN01007691">
    <property type="status" value="NOT_ANNOTATED_CDS"/>
    <property type="molecule type" value="Genomic_DNA"/>
</dbReference>
<evidence type="ECO:0000313" key="2">
    <source>
        <dbReference type="Proteomes" id="UP000092460"/>
    </source>
</evidence>
<dbReference type="EMBL" id="JXJN01007690">
    <property type="status" value="NOT_ANNOTATED_CDS"/>
    <property type="molecule type" value="Genomic_DNA"/>
</dbReference>
<dbReference type="Proteomes" id="UP000092460">
    <property type="component" value="Unassembled WGS sequence"/>
</dbReference>
<sequence length="87" mass="9107">MKSHSNQISLTYFTFYSLGSTACTSCKSGIVRARCNNLAGGRQVEMANDGGAGSVIISKSSAKPVVSKDADTTSVPVHLLHTISETD</sequence>
<organism evidence="1 2">
    <name type="scientific">Glossina palpalis gambiensis</name>
    <dbReference type="NCBI Taxonomy" id="67801"/>
    <lineage>
        <taxon>Eukaryota</taxon>
        <taxon>Metazoa</taxon>
        <taxon>Ecdysozoa</taxon>
        <taxon>Arthropoda</taxon>
        <taxon>Hexapoda</taxon>
        <taxon>Insecta</taxon>
        <taxon>Pterygota</taxon>
        <taxon>Neoptera</taxon>
        <taxon>Endopterygota</taxon>
        <taxon>Diptera</taxon>
        <taxon>Brachycera</taxon>
        <taxon>Muscomorpha</taxon>
        <taxon>Hippoboscoidea</taxon>
        <taxon>Glossinidae</taxon>
        <taxon>Glossina</taxon>
    </lineage>
</organism>
<dbReference type="PROSITE" id="PS51257">
    <property type="entry name" value="PROKAR_LIPOPROTEIN"/>
    <property type="match status" value="1"/>
</dbReference>
<proteinExistence type="predicted"/>
<reference evidence="2" key="1">
    <citation type="submission" date="2015-01" db="EMBL/GenBank/DDBJ databases">
        <authorList>
            <person name="Aksoy S."/>
            <person name="Warren W."/>
            <person name="Wilson R.K."/>
        </authorList>
    </citation>
    <scope>NUCLEOTIDE SEQUENCE [LARGE SCALE GENOMIC DNA]</scope>
    <source>
        <strain evidence="2">IAEA</strain>
    </source>
</reference>
<name>A0A1B0B2S3_9MUSC</name>
<keyword evidence="2" id="KW-1185">Reference proteome</keyword>
<protein>
    <submittedName>
        <fullName evidence="1">Uncharacterized protein</fullName>
    </submittedName>
</protein>
<dbReference type="AlphaFoldDB" id="A0A1B0B2S3"/>
<dbReference type="VEuPathDB" id="VectorBase:GPPI017021"/>